<reference evidence="1 2" key="1">
    <citation type="submission" date="2014-04" db="EMBL/GenBank/DDBJ databases">
        <authorList>
            <consortium name="DOE Joint Genome Institute"/>
            <person name="Kuo A."/>
            <person name="Kohler A."/>
            <person name="Nagy L.G."/>
            <person name="Floudas D."/>
            <person name="Copeland A."/>
            <person name="Barry K.W."/>
            <person name="Cichocki N."/>
            <person name="Veneault-Fourrey C."/>
            <person name="LaButti K."/>
            <person name="Lindquist E.A."/>
            <person name="Lipzen A."/>
            <person name="Lundell T."/>
            <person name="Morin E."/>
            <person name="Murat C."/>
            <person name="Sun H."/>
            <person name="Tunlid A."/>
            <person name="Henrissat B."/>
            <person name="Grigoriev I.V."/>
            <person name="Hibbett D.S."/>
            <person name="Martin F."/>
            <person name="Nordberg H.P."/>
            <person name="Cantor M.N."/>
            <person name="Hua S.X."/>
        </authorList>
    </citation>
    <scope>NUCLEOTIDE SEQUENCE [LARGE SCALE GENOMIC DNA]</scope>
    <source>
        <strain evidence="1 2">LaAM-08-1</strain>
    </source>
</reference>
<dbReference type="HOGENOM" id="CLU_2121480_0_0_1"/>
<keyword evidence="2" id="KW-1185">Reference proteome</keyword>
<evidence type="ECO:0000313" key="2">
    <source>
        <dbReference type="Proteomes" id="UP000054477"/>
    </source>
</evidence>
<dbReference type="Proteomes" id="UP000054477">
    <property type="component" value="Unassembled WGS sequence"/>
</dbReference>
<accession>A0A0C9WMB9</accession>
<proteinExistence type="predicted"/>
<sequence>MADRGVYDGSPPHPVSYPGISGIQFHKKGATRGDSPWPPEGMSAAEILAVPGAKAYWGRIAEVEAYLSYLEQALQEDVGEIAGNYYDYVYEEWEDVDHDSDGNEQGWCAGDNGS</sequence>
<dbReference type="OrthoDB" id="2834207at2759"/>
<name>A0A0C9WMB9_9AGAR</name>
<dbReference type="AlphaFoldDB" id="A0A0C9WMB9"/>
<reference evidence="2" key="2">
    <citation type="submission" date="2015-01" db="EMBL/GenBank/DDBJ databases">
        <title>Evolutionary Origins and Diversification of the Mycorrhizal Mutualists.</title>
        <authorList>
            <consortium name="DOE Joint Genome Institute"/>
            <consortium name="Mycorrhizal Genomics Consortium"/>
            <person name="Kohler A."/>
            <person name="Kuo A."/>
            <person name="Nagy L.G."/>
            <person name="Floudas D."/>
            <person name="Copeland A."/>
            <person name="Barry K.W."/>
            <person name="Cichocki N."/>
            <person name="Veneault-Fourrey C."/>
            <person name="LaButti K."/>
            <person name="Lindquist E.A."/>
            <person name="Lipzen A."/>
            <person name="Lundell T."/>
            <person name="Morin E."/>
            <person name="Murat C."/>
            <person name="Riley R."/>
            <person name="Ohm R."/>
            <person name="Sun H."/>
            <person name="Tunlid A."/>
            <person name="Henrissat B."/>
            <person name="Grigoriev I.V."/>
            <person name="Hibbett D.S."/>
            <person name="Martin F."/>
        </authorList>
    </citation>
    <scope>NUCLEOTIDE SEQUENCE [LARGE SCALE GENOMIC DNA]</scope>
    <source>
        <strain evidence="2">LaAM-08-1</strain>
    </source>
</reference>
<organism evidence="1 2">
    <name type="scientific">Laccaria amethystina LaAM-08-1</name>
    <dbReference type="NCBI Taxonomy" id="1095629"/>
    <lineage>
        <taxon>Eukaryota</taxon>
        <taxon>Fungi</taxon>
        <taxon>Dikarya</taxon>
        <taxon>Basidiomycota</taxon>
        <taxon>Agaricomycotina</taxon>
        <taxon>Agaricomycetes</taxon>
        <taxon>Agaricomycetidae</taxon>
        <taxon>Agaricales</taxon>
        <taxon>Agaricineae</taxon>
        <taxon>Hydnangiaceae</taxon>
        <taxon>Laccaria</taxon>
    </lineage>
</organism>
<dbReference type="EMBL" id="KN839068">
    <property type="protein sequence ID" value="KIJ91015.1"/>
    <property type="molecule type" value="Genomic_DNA"/>
</dbReference>
<evidence type="ECO:0000313" key="1">
    <source>
        <dbReference type="EMBL" id="KIJ91015.1"/>
    </source>
</evidence>
<protein>
    <submittedName>
        <fullName evidence="1">Unplaced genomic scaffold K443scaffold_533, whole genome shotgun sequence</fullName>
    </submittedName>
</protein>
<gene>
    <name evidence="1" type="ORF">K443DRAFT_510350</name>
</gene>